<dbReference type="PANTHER" id="PTHR23507:SF1">
    <property type="entry name" value="FI18259P1-RELATED"/>
    <property type="match status" value="1"/>
</dbReference>
<keyword evidence="4 6" id="KW-0472">Membrane</keyword>
<dbReference type="OrthoDB" id="6415315at2759"/>
<feature type="transmembrane region" description="Helical" evidence="6">
    <location>
        <begin position="367"/>
        <end position="386"/>
    </location>
</feature>
<organism evidence="7 8">
    <name type="scientific">Tetranychus urticae</name>
    <name type="common">Two-spotted spider mite</name>
    <dbReference type="NCBI Taxonomy" id="32264"/>
    <lineage>
        <taxon>Eukaryota</taxon>
        <taxon>Metazoa</taxon>
        <taxon>Ecdysozoa</taxon>
        <taxon>Arthropoda</taxon>
        <taxon>Chelicerata</taxon>
        <taxon>Arachnida</taxon>
        <taxon>Acari</taxon>
        <taxon>Acariformes</taxon>
        <taxon>Trombidiformes</taxon>
        <taxon>Prostigmata</taxon>
        <taxon>Eleutherengona</taxon>
        <taxon>Raphignathae</taxon>
        <taxon>Tetranychoidea</taxon>
        <taxon>Tetranychidae</taxon>
        <taxon>Tetranychus</taxon>
    </lineage>
</organism>
<dbReference type="AlphaFoldDB" id="T1JX23"/>
<dbReference type="PANTHER" id="PTHR23507">
    <property type="entry name" value="ZGC:174356"/>
    <property type="match status" value="1"/>
</dbReference>
<dbReference type="Gene3D" id="1.20.1250.20">
    <property type="entry name" value="MFS general substrate transporter like domains"/>
    <property type="match status" value="1"/>
</dbReference>
<reference evidence="7" key="2">
    <citation type="submission" date="2015-06" db="UniProtKB">
        <authorList>
            <consortium name="EnsemblMetazoa"/>
        </authorList>
    </citation>
    <scope>IDENTIFICATION</scope>
</reference>
<dbReference type="GO" id="GO:0022857">
    <property type="term" value="F:transmembrane transporter activity"/>
    <property type="evidence" value="ECO:0007669"/>
    <property type="project" value="InterPro"/>
</dbReference>
<evidence type="ECO:0000313" key="7">
    <source>
        <dbReference type="EnsemblMetazoa" id="tetur02g10410.1"/>
    </source>
</evidence>
<comment type="subcellular location">
    <subcellularLocation>
        <location evidence="1">Membrane</location>
        <topology evidence="1">Multi-pass membrane protein</topology>
    </subcellularLocation>
</comment>
<feature type="transmembrane region" description="Helical" evidence="6">
    <location>
        <begin position="117"/>
        <end position="140"/>
    </location>
</feature>
<feature type="transmembrane region" description="Helical" evidence="6">
    <location>
        <begin position="487"/>
        <end position="505"/>
    </location>
</feature>
<accession>T1JX23</accession>
<feature type="transmembrane region" description="Helical" evidence="6">
    <location>
        <begin position="15"/>
        <end position="37"/>
    </location>
</feature>
<dbReference type="Proteomes" id="UP000015104">
    <property type="component" value="Unassembled WGS sequence"/>
</dbReference>
<evidence type="ECO:0000256" key="5">
    <source>
        <dbReference type="SAM" id="MobiDB-lite"/>
    </source>
</evidence>
<dbReference type="GO" id="GO:0016020">
    <property type="term" value="C:membrane"/>
    <property type="evidence" value="ECO:0007669"/>
    <property type="project" value="UniProtKB-SubCell"/>
</dbReference>
<sequence length="559" mass="62414">MNKPASPNMSKIRKLLAALCHLKVDVYYLLCMLPFALPMVTFTQFAQDKYCLNEHKLGWEICKDLAELSDPDYEESKNSVLQSVTTLKNYQIITTTAPGILYPLFLGYWIDTYPNHLYGLLVIAPIGGFVANLICCYNCIRFDLAPTTILYSYVLEGLLGGLTVPMTGCYTIITRTTPSHLRSLRFAVMEFFISLSPSIATVAGGKLLTLDPWIPNQYRNYVAVFGLTSFFWGLASIWALIFLRDAGKQSIERSPSDDLETNPGINRQAEMRLSIRSLERPNIRVNSTKSKKDGLLSILADIFNPKSVTTMMKTCCRKRDNYGRAQIWHLIAMMTVVLISMKGEDSIGYQFTQKVLNWSADEYSDRYAFLSLAPPFGTTLATLILVPTLKLSDTVFGIIGSLSLVISLTLKGALLTSLGYYLAFATCIFSGLASISIRSILSRIIAPNEVGQLYCILSCIEGAGPMISSIFHSAIFKPTLAILPGMAWHADAIIMLYPLAVYIWFDITRSRWDKTYKLKAKPRKQIEPSKPEVTPNGPNAKVAENSIELDEKSSQQVKY</sequence>
<keyword evidence="2 6" id="KW-0812">Transmembrane</keyword>
<dbReference type="OMA" id="CYTIITR"/>
<feature type="transmembrane region" description="Helical" evidence="6">
    <location>
        <begin position="395"/>
        <end position="414"/>
    </location>
</feature>
<feature type="transmembrane region" description="Helical" evidence="6">
    <location>
        <begin position="90"/>
        <end position="110"/>
    </location>
</feature>
<feature type="transmembrane region" description="Helical" evidence="6">
    <location>
        <begin position="152"/>
        <end position="174"/>
    </location>
</feature>
<dbReference type="KEGG" id="tut:107371541"/>
<evidence type="ECO:0008006" key="9">
    <source>
        <dbReference type="Google" id="ProtNLM"/>
    </source>
</evidence>
<feature type="transmembrane region" description="Helical" evidence="6">
    <location>
        <begin position="420"/>
        <end position="441"/>
    </location>
</feature>
<evidence type="ECO:0000256" key="3">
    <source>
        <dbReference type="ARBA" id="ARBA00022989"/>
    </source>
</evidence>
<evidence type="ECO:0000256" key="6">
    <source>
        <dbReference type="SAM" id="Phobius"/>
    </source>
</evidence>
<dbReference type="Pfam" id="PF07690">
    <property type="entry name" value="MFS_1"/>
    <property type="match status" value="1"/>
</dbReference>
<dbReference type="EMBL" id="CAEY01000823">
    <property type="status" value="NOT_ANNOTATED_CDS"/>
    <property type="molecule type" value="Genomic_DNA"/>
</dbReference>
<evidence type="ECO:0000313" key="8">
    <source>
        <dbReference type="Proteomes" id="UP000015104"/>
    </source>
</evidence>
<evidence type="ECO:0000256" key="2">
    <source>
        <dbReference type="ARBA" id="ARBA00022692"/>
    </source>
</evidence>
<feature type="region of interest" description="Disordered" evidence="5">
    <location>
        <begin position="526"/>
        <end position="559"/>
    </location>
</feature>
<dbReference type="InterPro" id="IPR011701">
    <property type="entry name" value="MFS"/>
</dbReference>
<dbReference type="eggNOG" id="KOG2816">
    <property type="taxonomic scope" value="Eukaryota"/>
</dbReference>
<keyword evidence="3 6" id="KW-1133">Transmembrane helix</keyword>
<name>T1JX23_TETUR</name>
<keyword evidence="8" id="KW-1185">Reference proteome</keyword>
<feature type="transmembrane region" description="Helical" evidence="6">
    <location>
        <begin position="221"/>
        <end position="243"/>
    </location>
</feature>
<feature type="transmembrane region" description="Helical" evidence="6">
    <location>
        <begin position="453"/>
        <end position="475"/>
    </location>
</feature>
<evidence type="ECO:0000256" key="1">
    <source>
        <dbReference type="ARBA" id="ARBA00004141"/>
    </source>
</evidence>
<protein>
    <recommendedName>
        <fullName evidence="9">Major facilitator superfamily (MFS) profile domain-containing protein</fullName>
    </recommendedName>
</protein>
<dbReference type="SUPFAM" id="SSF103473">
    <property type="entry name" value="MFS general substrate transporter"/>
    <property type="match status" value="1"/>
</dbReference>
<evidence type="ECO:0000256" key="4">
    <source>
        <dbReference type="ARBA" id="ARBA00023136"/>
    </source>
</evidence>
<dbReference type="EnsemblMetazoa" id="tetur02g10410.1">
    <property type="protein sequence ID" value="tetur02g10410.1"/>
    <property type="gene ID" value="tetur02g10410"/>
</dbReference>
<dbReference type="InterPro" id="IPR036259">
    <property type="entry name" value="MFS_trans_sf"/>
</dbReference>
<reference evidence="8" key="1">
    <citation type="submission" date="2011-08" db="EMBL/GenBank/DDBJ databases">
        <authorList>
            <person name="Rombauts S."/>
        </authorList>
    </citation>
    <scope>NUCLEOTIDE SEQUENCE</scope>
    <source>
        <strain evidence="8">London</strain>
    </source>
</reference>
<feature type="transmembrane region" description="Helical" evidence="6">
    <location>
        <begin position="321"/>
        <end position="341"/>
    </location>
</feature>
<proteinExistence type="predicted"/>
<dbReference type="HOGENOM" id="CLU_028365_0_0_1"/>
<feature type="transmembrane region" description="Helical" evidence="6">
    <location>
        <begin position="186"/>
        <end position="209"/>
    </location>
</feature>
<gene>
    <name evidence="7" type="primary">107371541</name>
</gene>